<protein>
    <submittedName>
        <fullName evidence="1">Uncharacterized protein</fullName>
    </submittedName>
</protein>
<name>A0A2X0U1M8_9ACTO</name>
<dbReference type="EMBL" id="UAPR01000006">
    <property type="protein sequence ID" value="SPT56044.1"/>
    <property type="molecule type" value="Genomic_DNA"/>
</dbReference>
<keyword evidence="2" id="KW-1185">Reference proteome</keyword>
<accession>A0A2X0U1M8</accession>
<evidence type="ECO:0000313" key="1">
    <source>
        <dbReference type="EMBL" id="SPT56044.1"/>
    </source>
</evidence>
<gene>
    <name evidence="1" type="ORF">NCTC9935_01564</name>
</gene>
<proteinExistence type="predicted"/>
<reference evidence="1 2" key="1">
    <citation type="submission" date="2018-06" db="EMBL/GenBank/DDBJ databases">
        <authorList>
            <consortium name="Pathogen Informatics"/>
            <person name="Doyle S."/>
        </authorList>
    </citation>
    <scope>NUCLEOTIDE SEQUENCE [LARGE SCALE GENOMIC DNA]</scope>
    <source>
        <strain evidence="1 2">NCTC9935</strain>
    </source>
</reference>
<dbReference type="AlphaFoldDB" id="A0A2X0U1M8"/>
<sequence length="224" mass="23836">MLGGGGYDAAISGWSRAGGQDARADAEVGSNSSRPDHRVFGSCHRCIFAVARGTSRSEGIRCGALHLLWGAASVAWRCTRCGALHPNRRGVMPTDRVHCCLCCGCCGGVLRSVVGHCSRWSAVWRLALDCALSRWSAVWPCACCGSLYLLWGAASVAWRCTRCGALHPNRRGVMPTDRVHCCLCCGCCGGVLRSVVGHCSRWSAVWPCACCGSLYLLWGAAPVT</sequence>
<evidence type="ECO:0000313" key="2">
    <source>
        <dbReference type="Proteomes" id="UP000250192"/>
    </source>
</evidence>
<dbReference type="Proteomes" id="UP000250192">
    <property type="component" value="Unassembled WGS sequence"/>
</dbReference>
<organism evidence="1 2">
    <name type="scientific">Schaalia odontolytica</name>
    <dbReference type="NCBI Taxonomy" id="1660"/>
    <lineage>
        <taxon>Bacteria</taxon>
        <taxon>Bacillati</taxon>
        <taxon>Actinomycetota</taxon>
        <taxon>Actinomycetes</taxon>
        <taxon>Actinomycetales</taxon>
        <taxon>Actinomycetaceae</taxon>
        <taxon>Schaalia</taxon>
    </lineage>
</organism>